<dbReference type="InterPro" id="IPR000056">
    <property type="entry name" value="Ribul_P_3_epim-like"/>
</dbReference>
<sequence length="222" mass="25802">MNIVPSLVEQTAQDLFDRITFLSPYYKQFQIDIEDGIFIQNKTLPIEQFVSYVRKNHISLSPSLIYDFHFMSMDYERSMELIDQIKTFIRIDVIFIHTALHPRYLLLRDKYPHFRLGLVINPEEDVKSLNEIYSFKTIPLIQLMTIHPGPQGQPFIPKALNKIEQLRNYGFRGKIYIDGAVNETTVPLMASLLHKPDVLCPGSYLAKAPAEDLKRRVAFLQS</sequence>
<evidence type="ECO:0000256" key="2">
    <source>
        <dbReference type="ARBA" id="ARBA00023235"/>
    </source>
</evidence>
<evidence type="ECO:0000313" key="4">
    <source>
        <dbReference type="Proteomes" id="UP000229497"/>
    </source>
</evidence>
<dbReference type="GO" id="GO:0005975">
    <property type="term" value="P:carbohydrate metabolic process"/>
    <property type="evidence" value="ECO:0007669"/>
    <property type="project" value="InterPro"/>
</dbReference>
<keyword evidence="1" id="KW-0479">Metal-binding</keyword>
<dbReference type="PANTHER" id="PTHR11749">
    <property type="entry name" value="RIBULOSE-5-PHOSPHATE-3-EPIMERASE"/>
    <property type="match status" value="1"/>
</dbReference>
<dbReference type="InterPro" id="IPR013785">
    <property type="entry name" value="Aldolase_TIM"/>
</dbReference>
<organism evidence="3 4">
    <name type="scientific">Candidatus Roizmanbacteria bacterium CG11_big_fil_rev_8_21_14_0_20_37_16</name>
    <dbReference type="NCBI Taxonomy" id="1974857"/>
    <lineage>
        <taxon>Bacteria</taxon>
        <taxon>Candidatus Roizmaniibacteriota</taxon>
    </lineage>
</organism>
<dbReference type="AlphaFoldDB" id="A0A2H0KMD0"/>
<dbReference type="EMBL" id="PCVK01000082">
    <property type="protein sequence ID" value="PIQ71534.1"/>
    <property type="molecule type" value="Genomic_DNA"/>
</dbReference>
<comment type="caution">
    <text evidence="3">The sequence shown here is derived from an EMBL/GenBank/DDBJ whole genome shotgun (WGS) entry which is preliminary data.</text>
</comment>
<reference evidence="3 4" key="1">
    <citation type="submission" date="2017-09" db="EMBL/GenBank/DDBJ databases">
        <title>Depth-based differentiation of microbial function through sediment-hosted aquifers and enrichment of novel symbionts in the deep terrestrial subsurface.</title>
        <authorList>
            <person name="Probst A.J."/>
            <person name="Ladd B."/>
            <person name="Jarett J.K."/>
            <person name="Geller-Mcgrath D.E."/>
            <person name="Sieber C.M."/>
            <person name="Emerson J.B."/>
            <person name="Anantharaman K."/>
            <person name="Thomas B.C."/>
            <person name="Malmstrom R."/>
            <person name="Stieglmeier M."/>
            <person name="Klingl A."/>
            <person name="Woyke T."/>
            <person name="Ryan C.M."/>
            <person name="Banfield J.F."/>
        </authorList>
    </citation>
    <scope>NUCLEOTIDE SEQUENCE [LARGE SCALE GENOMIC DNA]</scope>
    <source>
        <strain evidence="3">CG11_big_fil_rev_8_21_14_0_20_37_16</strain>
    </source>
</reference>
<evidence type="ECO:0000313" key="3">
    <source>
        <dbReference type="EMBL" id="PIQ71534.1"/>
    </source>
</evidence>
<dbReference type="SUPFAM" id="SSF51366">
    <property type="entry name" value="Ribulose-phoshate binding barrel"/>
    <property type="match status" value="1"/>
</dbReference>
<gene>
    <name evidence="3" type="ORF">COV87_02830</name>
</gene>
<protein>
    <recommendedName>
        <fullName evidence="5">Ribulose-phosphate 3-epimerase</fullName>
    </recommendedName>
</protein>
<name>A0A2H0KMD0_9BACT</name>
<evidence type="ECO:0000256" key="1">
    <source>
        <dbReference type="ARBA" id="ARBA00022723"/>
    </source>
</evidence>
<dbReference type="InterPro" id="IPR011060">
    <property type="entry name" value="RibuloseP-bd_barrel"/>
</dbReference>
<keyword evidence="2" id="KW-0413">Isomerase</keyword>
<dbReference type="Gene3D" id="3.20.20.70">
    <property type="entry name" value="Aldolase class I"/>
    <property type="match status" value="1"/>
</dbReference>
<proteinExistence type="predicted"/>
<dbReference type="Pfam" id="PF00834">
    <property type="entry name" value="Ribul_P_3_epim"/>
    <property type="match status" value="1"/>
</dbReference>
<evidence type="ECO:0008006" key="5">
    <source>
        <dbReference type="Google" id="ProtNLM"/>
    </source>
</evidence>
<dbReference type="GO" id="GO:0016857">
    <property type="term" value="F:racemase and epimerase activity, acting on carbohydrates and derivatives"/>
    <property type="evidence" value="ECO:0007669"/>
    <property type="project" value="InterPro"/>
</dbReference>
<dbReference type="Proteomes" id="UP000229497">
    <property type="component" value="Unassembled WGS sequence"/>
</dbReference>
<dbReference type="GO" id="GO:0046872">
    <property type="term" value="F:metal ion binding"/>
    <property type="evidence" value="ECO:0007669"/>
    <property type="project" value="UniProtKB-KW"/>
</dbReference>
<accession>A0A2H0KMD0</accession>